<evidence type="ECO:0000313" key="5">
    <source>
        <dbReference type="Proteomes" id="UP000192707"/>
    </source>
</evidence>
<dbReference type="Pfam" id="PF02470">
    <property type="entry name" value="MlaD"/>
    <property type="match status" value="1"/>
</dbReference>
<evidence type="ECO:0000259" key="2">
    <source>
        <dbReference type="Pfam" id="PF02470"/>
    </source>
</evidence>
<dbReference type="PANTHER" id="PTHR33371:SF18">
    <property type="entry name" value="MCE-FAMILY PROTEIN MCE3C"/>
    <property type="match status" value="1"/>
</dbReference>
<evidence type="ECO:0000256" key="1">
    <source>
        <dbReference type="SAM" id="MobiDB-lite"/>
    </source>
</evidence>
<reference evidence="4 5" key="1">
    <citation type="submission" date="2016-12" db="EMBL/GenBank/DDBJ databases">
        <title>The new phylogeny of genus Mycobacterium.</title>
        <authorList>
            <person name="Tortoli E."/>
            <person name="Trovato A."/>
            <person name="Cirillo D.M."/>
        </authorList>
    </citation>
    <scope>NUCLEOTIDE SEQUENCE [LARGE SCALE GENOMIC DNA]</scope>
    <source>
        <strain evidence="4 5">DSM 45069</strain>
    </source>
</reference>
<dbReference type="Pfam" id="PF11887">
    <property type="entry name" value="Mce4_CUP1"/>
    <property type="match status" value="1"/>
</dbReference>
<feature type="compositionally biased region" description="Pro residues" evidence="1">
    <location>
        <begin position="444"/>
        <end position="462"/>
    </location>
</feature>
<sequence>MKLLQASRRFKLGLMGVVVVMLISAVGQSFSGVPMLFATPTYYGRFANSSGLKPGDKVRIDGIDVGVVRSTELEKHDVLVGFSLGARSIGSESRAAIRTDTILGRKDLEIESRGAKPLSANGVLPLSRTSVPYQISDALTDLTKATAGWDLDAVRRSLDVLSETVDQTSPHLGATLEGVRRLSDTVAKRDGDIRRLVANANRIAAVFGSRAEQFNELLVNSRTLLAAFNARSEAVRNLLENVSRVSDQLAGFIGENPNLRHVIEQLRVITDQLDKHKSDLADATVTTAKFSTALGEVLASGPYFKVQLANLLPGQLLQPFIDAAFKKRGIDPEQFWRSAGLPAFRFPDPNGTRFPNGAPPPASAPLEGTAEHPGPALPPGSPCSYTPPLNGLPEPGDPLPCAHLDQGPYGSVLGGFGSPEVAASAPNPSGLPPSPGIRIAAAPGQPPPPVPGSPVALPPAPPGARTAPLGSSPQAPSIAPFDAPTPADSGGS</sequence>
<dbReference type="NCBIfam" id="TIGR00996">
    <property type="entry name" value="Mtu_fam_mce"/>
    <property type="match status" value="1"/>
</dbReference>
<dbReference type="OrthoDB" id="5241191at2"/>
<comment type="caution">
    <text evidence="4">The sequence shown here is derived from an EMBL/GenBank/DDBJ whole genome shotgun (WGS) entry which is preliminary data.</text>
</comment>
<feature type="region of interest" description="Disordered" evidence="1">
    <location>
        <begin position="420"/>
        <end position="492"/>
    </location>
</feature>
<protein>
    <submittedName>
        <fullName evidence="4">Mammalian cell entry protein</fullName>
    </submittedName>
</protein>
<proteinExistence type="predicted"/>
<dbReference type="InterPro" id="IPR003399">
    <property type="entry name" value="Mce/MlaD"/>
</dbReference>
<evidence type="ECO:0000259" key="3">
    <source>
        <dbReference type="Pfam" id="PF11887"/>
    </source>
</evidence>
<dbReference type="PANTHER" id="PTHR33371">
    <property type="entry name" value="INTERMEMBRANE PHOSPHOLIPID TRANSPORT SYSTEM BINDING PROTEIN MLAD-RELATED"/>
    <property type="match status" value="1"/>
</dbReference>
<dbReference type="RefSeq" id="WP_083063146.1">
    <property type="nucleotide sequence ID" value="NZ_MVHG01000004.1"/>
</dbReference>
<dbReference type="PRINTS" id="PR01782">
    <property type="entry name" value="MCEVIRFACTOR"/>
</dbReference>
<dbReference type="Proteomes" id="UP000192707">
    <property type="component" value="Unassembled WGS sequence"/>
</dbReference>
<dbReference type="InterPro" id="IPR005693">
    <property type="entry name" value="Mce"/>
</dbReference>
<name>A0A1W9ZQT3_MYCAI</name>
<feature type="region of interest" description="Disordered" evidence="1">
    <location>
        <begin position="346"/>
        <end position="404"/>
    </location>
</feature>
<gene>
    <name evidence="4" type="ORF">BST14_03255</name>
</gene>
<accession>A0A1W9ZQT3</accession>
<dbReference type="EMBL" id="MVHG01000004">
    <property type="protein sequence ID" value="ORA20149.1"/>
    <property type="molecule type" value="Genomic_DNA"/>
</dbReference>
<dbReference type="InterPro" id="IPR024516">
    <property type="entry name" value="Mce_C"/>
</dbReference>
<feature type="domain" description="Mce/MlaD" evidence="2">
    <location>
        <begin position="39"/>
        <end position="111"/>
    </location>
</feature>
<evidence type="ECO:0000313" key="4">
    <source>
        <dbReference type="EMBL" id="ORA20149.1"/>
    </source>
</evidence>
<dbReference type="GO" id="GO:0005576">
    <property type="term" value="C:extracellular region"/>
    <property type="evidence" value="ECO:0007669"/>
    <property type="project" value="TreeGrafter"/>
</dbReference>
<feature type="domain" description="Mammalian cell entry C-terminal" evidence="3">
    <location>
        <begin position="115"/>
        <end position="291"/>
    </location>
</feature>
<organism evidence="4 5">
    <name type="scientific">Mycobacterium arosiense ATCC BAA-1401 = DSM 45069</name>
    <dbReference type="NCBI Taxonomy" id="1265311"/>
    <lineage>
        <taxon>Bacteria</taxon>
        <taxon>Bacillati</taxon>
        <taxon>Actinomycetota</taxon>
        <taxon>Actinomycetes</taxon>
        <taxon>Mycobacteriales</taxon>
        <taxon>Mycobacteriaceae</taxon>
        <taxon>Mycobacterium</taxon>
        <taxon>Mycobacterium avium complex (MAC)</taxon>
    </lineage>
</organism>
<keyword evidence="5" id="KW-1185">Reference proteome</keyword>
<dbReference type="InterPro" id="IPR052336">
    <property type="entry name" value="MlaD_Phospholipid_Transporter"/>
</dbReference>
<dbReference type="AlphaFoldDB" id="A0A1W9ZQT3"/>